<dbReference type="PATRIC" id="fig|182217.3.peg.50"/>
<feature type="compositionally biased region" description="Low complexity" evidence="1">
    <location>
        <begin position="571"/>
        <end position="580"/>
    </location>
</feature>
<evidence type="ECO:0000256" key="2">
    <source>
        <dbReference type="SAM" id="SignalP"/>
    </source>
</evidence>
<evidence type="ECO:0000256" key="1">
    <source>
        <dbReference type="SAM" id="MobiDB-lite"/>
    </source>
</evidence>
<proteinExistence type="predicted"/>
<dbReference type="RefSeq" id="WP_014660223.1">
    <property type="nucleotide sequence ID" value="NC_017737.1"/>
</dbReference>
<dbReference type="eggNOG" id="COG3170">
    <property type="taxonomic scope" value="Bacteria"/>
</dbReference>
<sequence>MKVQAMIFNKKFLKASLVLSVLLSGKEVLASGNCQISYNALTQGEYTSTTNLYLVANVTDITSALSDCQANQSNFPKIDVEANINNYTNIYGISNSTKHYTLDNFQDILKFLSNVGDGSLNIQLGDKAFLSLSNDAFENKTNKDYSPSQSMSLNANTINISQNFVLKNNVSLSLGGFSLNFNDAKVTSNNQSSVDTSGYLESIFISGSYFDNSDISTLNFTGVRITTIANDVFSNSNSSTISFGGKNKVSDNSTFNNSNHSTISFSGKNEISSSTFNSDNTSSISFSGITTFNNGVTFNGSIPNSNSKSTQSNTAPTEISTSLGTYNFNIQASNLNNLTNSTTTFNGTTFNRANYNFGTGDVVFSGKDTFNQGGQFYFGNGNTIIFSGKNTINTQNNNDPFSQLLADNTIELKNNAVFNLSAIENNQAYEVLNTNGVIDYSKLASSYTNNRYRLIMLNGKSASEYKDIGTNTYDVLYHVGGQNITLKETFSNHSISVEKVANVNGMQAVPSIVINPKNSSNHDKNGGNTPAKDDKHNKVIVNNSDSSNKETNDDNPHIVSGNGSQEHHNNSNKNTNGGKSHTPSIPTPHNNQSPQPKTIPLSPTPPIPSTHQKDKSDNTPINPNPNRSQSKNQNPSADSTTNPNSGSNPKQSKNANPTSNPNPTTPTKIAINGTTITLAPNSFKINQTTTSLLQLQNNLSELKTALENQNPTLNSYENTKAYKEITKDLNNVFSLIKQVTSELNNNSKVSLISLSNQMSNANEALNTLVTQIQKSIDSSLSNGNDNKENLKPLANTLEVIQNASKVVHQAQNNVSQVATSSITYTQPTTQTQRTNNSAYGLDIQIGYKYFFGKKKHFGIRGYATYSYMYSSANTAINNKDNNLGKTNHHTYGAGFDFLYNFYESKNSLYTTGILLGVELLGSTWDNSNYALLNDYAKDIKALGGKAHLHTSAFQLPLVIGFRSNFSKHSGIELGFKIPLITNDYFTSNLKGYKETIIYRDNVNLYFNYVVNF</sequence>
<gene>
    <name evidence="3" type="ordered locus">HCW_00240</name>
</gene>
<feature type="chain" id="PRO_5003626422" evidence="2">
    <location>
        <begin position="31"/>
        <end position="1012"/>
    </location>
</feature>
<accession>I0EK78</accession>
<feature type="compositionally biased region" description="Polar residues" evidence="1">
    <location>
        <begin position="618"/>
        <end position="653"/>
    </location>
</feature>
<feature type="signal peptide" evidence="2">
    <location>
        <begin position="1"/>
        <end position="30"/>
    </location>
</feature>
<evidence type="ECO:0000313" key="4">
    <source>
        <dbReference type="Proteomes" id="UP000005010"/>
    </source>
</evidence>
<reference evidence="4" key="1">
    <citation type="submission" date="2012-04" db="EMBL/GenBank/DDBJ databases">
        <title>Complete genome sequence of Helicobacter cetorum strain MIT 00-7128.</title>
        <authorList>
            <person name="Kersulyte D."/>
            <person name="Berg D.E."/>
        </authorList>
    </citation>
    <scope>NUCLEOTIDE SEQUENCE [LARGE SCALE GENOMIC DNA]</scope>
    <source>
        <strain evidence="4">MIT 00-7128</strain>
    </source>
</reference>
<dbReference type="InterPro" id="IPR002718">
    <property type="entry name" value="OMP_Helicobacter"/>
</dbReference>
<evidence type="ECO:0000313" key="3">
    <source>
        <dbReference type="EMBL" id="AFI03347.1"/>
    </source>
</evidence>
<dbReference type="PRINTS" id="PR01776">
    <property type="entry name" value="HPOMPFAMILY"/>
</dbReference>
<dbReference type="KEGG" id="hce:HCW_00240"/>
<dbReference type="AlphaFoldDB" id="I0EK78"/>
<dbReference type="Pfam" id="PF01856">
    <property type="entry name" value="HP_OMP"/>
    <property type="match status" value="1"/>
</dbReference>
<feature type="compositionally biased region" description="Polar residues" evidence="1">
    <location>
        <begin position="581"/>
        <end position="593"/>
    </location>
</feature>
<feature type="compositionally biased region" description="Basic and acidic residues" evidence="1">
    <location>
        <begin position="520"/>
        <end position="537"/>
    </location>
</feature>
<organism evidence="3 4">
    <name type="scientific">Helicobacter cetorum (strain ATCC BAA-429 / MIT 00-7128)</name>
    <dbReference type="NCBI Taxonomy" id="182217"/>
    <lineage>
        <taxon>Bacteria</taxon>
        <taxon>Pseudomonadati</taxon>
        <taxon>Campylobacterota</taxon>
        <taxon>Epsilonproteobacteria</taxon>
        <taxon>Campylobacterales</taxon>
        <taxon>Helicobacteraceae</taxon>
        <taxon>Helicobacter</taxon>
    </lineage>
</organism>
<feature type="compositionally biased region" description="Low complexity" evidence="1">
    <location>
        <begin position="654"/>
        <end position="667"/>
    </location>
</feature>
<keyword evidence="2" id="KW-0732">Signal</keyword>
<feature type="compositionally biased region" description="Basic and acidic residues" evidence="1">
    <location>
        <begin position="547"/>
        <end position="556"/>
    </location>
</feature>
<keyword evidence="4" id="KW-1185">Reference proteome</keyword>
<dbReference type="Proteomes" id="UP000005010">
    <property type="component" value="Chromosome"/>
</dbReference>
<dbReference type="HOGENOM" id="CLU_308133_0_0_7"/>
<dbReference type="EMBL" id="CP003479">
    <property type="protein sequence ID" value="AFI03347.1"/>
    <property type="molecule type" value="Genomic_DNA"/>
</dbReference>
<name>I0EK78_HELC0</name>
<protein>
    <submittedName>
        <fullName evidence="3">Putative outer membrane protein</fullName>
    </submittedName>
</protein>
<feature type="region of interest" description="Disordered" evidence="1">
    <location>
        <begin position="513"/>
        <end position="669"/>
    </location>
</feature>